<dbReference type="InterPro" id="IPR003018">
    <property type="entry name" value="GAF"/>
</dbReference>
<dbReference type="AlphaFoldDB" id="A0AAW4WV01"/>
<accession>A0AAW4WV01</accession>
<dbReference type="SUPFAM" id="SSF55073">
    <property type="entry name" value="Nucleotide cyclase"/>
    <property type="match status" value="1"/>
</dbReference>
<evidence type="ECO:0000259" key="2">
    <source>
        <dbReference type="PROSITE" id="PS51832"/>
    </source>
</evidence>
<dbReference type="Pfam" id="PF13487">
    <property type="entry name" value="HD_5"/>
    <property type="match status" value="1"/>
</dbReference>
<dbReference type="PROSITE" id="PS51832">
    <property type="entry name" value="HD_GYP"/>
    <property type="match status" value="1"/>
</dbReference>
<organism evidence="3 4">
    <name type="scientific">Halanaerobium polyolivorans</name>
    <dbReference type="NCBI Taxonomy" id="2886943"/>
    <lineage>
        <taxon>Bacteria</taxon>
        <taxon>Bacillati</taxon>
        <taxon>Bacillota</taxon>
        <taxon>Clostridia</taxon>
        <taxon>Halanaerobiales</taxon>
        <taxon>Halanaerobiaceae</taxon>
        <taxon>Halanaerobium</taxon>
    </lineage>
</organism>
<gene>
    <name evidence="3" type="ORF">LJ207_06275</name>
</gene>
<dbReference type="Pfam" id="PF01590">
    <property type="entry name" value="GAF"/>
    <property type="match status" value="1"/>
</dbReference>
<dbReference type="InterPro" id="IPR029787">
    <property type="entry name" value="Nucleotide_cyclase"/>
</dbReference>
<evidence type="ECO:0000313" key="4">
    <source>
        <dbReference type="Proteomes" id="UP001199296"/>
    </source>
</evidence>
<sequence>MSRLLFEVNSANIDRKLNKALKKIAKFFNVDRSFIFQLSQTEKLMYYSHDWCAENIKSIKDDIKSMPLDNYSWWTKKLSNDEIINIKDVSELPADAKAEKGFLKTYGIDSLIVIPMFIDNNLFGCFGFDYKVEMIKFSKENIRSLKIFTDVIKNAFAKHLNNQRIIELSFNDSLTGLYNRRFFEAELERLDTKRQLPISFIMADINGLKLINDSLGHEKGDQLLIKSAELLKEETRDEDIIARYGGDEFVILLTKTKNEIAQKIIDRIKAKTKETADDELTVSIALGTASKTKSSQNINSVLKKADDNMYQNKLLESRSTKSKIVKGLLNSLEVKSNETKEHTLRMKELAAKFAKRLGLSNLKLNRLSLLASLHDIGKITIDKEILNKADSLTNKEWEIMQSHPETGYKIASSSKEFFVIAEEIYAHHERWDGSGYPRGLKRKEIPYLARIISIIDAYDVMTNERPYSKAITKEKALAEIKKCAGSQFDPELAEEFTLMMQNNS</sequence>
<name>A0AAW4WV01_9FIRM</name>
<dbReference type="NCBIfam" id="TIGR00254">
    <property type="entry name" value="GGDEF"/>
    <property type="match status" value="1"/>
</dbReference>
<dbReference type="EC" id="2.7.7.65" evidence="3"/>
<dbReference type="InterPro" id="IPR029016">
    <property type="entry name" value="GAF-like_dom_sf"/>
</dbReference>
<dbReference type="SMART" id="SM00267">
    <property type="entry name" value="GGDEF"/>
    <property type="match status" value="1"/>
</dbReference>
<dbReference type="PANTHER" id="PTHR43155:SF2">
    <property type="entry name" value="CYCLIC DI-GMP PHOSPHODIESTERASE PA4108"/>
    <property type="match status" value="1"/>
</dbReference>
<keyword evidence="3" id="KW-0548">Nucleotidyltransferase</keyword>
<proteinExistence type="predicted"/>
<keyword evidence="3" id="KW-0808">Transferase</keyword>
<evidence type="ECO:0000313" key="3">
    <source>
        <dbReference type="EMBL" id="MCC3144925.1"/>
    </source>
</evidence>
<dbReference type="Pfam" id="PF00990">
    <property type="entry name" value="GGDEF"/>
    <property type="match status" value="1"/>
</dbReference>
<dbReference type="InterPro" id="IPR043128">
    <property type="entry name" value="Rev_trsase/Diguanyl_cyclase"/>
</dbReference>
<dbReference type="Gene3D" id="3.30.450.40">
    <property type="match status" value="1"/>
</dbReference>
<dbReference type="InterPro" id="IPR000160">
    <property type="entry name" value="GGDEF_dom"/>
</dbReference>
<dbReference type="Gene3D" id="3.30.70.270">
    <property type="match status" value="1"/>
</dbReference>
<dbReference type="SUPFAM" id="SSF55781">
    <property type="entry name" value="GAF domain-like"/>
    <property type="match status" value="1"/>
</dbReference>
<reference evidence="3 4" key="1">
    <citation type="submission" date="2021-10" db="EMBL/GenBank/DDBJ databases">
        <authorList>
            <person name="Grouzdev D.S."/>
            <person name="Pantiukh K.S."/>
            <person name="Krutkina M.S."/>
        </authorList>
    </citation>
    <scope>NUCLEOTIDE SEQUENCE [LARGE SCALE GENOMIC DNA]</scope>
    <source>
        <strain evidence="3 4">Z-7514</strain>
    </source>
</reference>
<dbReference type="NCBIfam" id="TIGR00277">
    <property type="entry name" value="HDIG"/>
    <property type="match status" value="1"/>
</dbReference>
<dbReference type="PROSITE" id="PS50887">
    <property type="entry name" value="GGDEF"/>
    <property type="match status" value="1"/>
</dbReference>
<feature type="domain" description="HD-GYP" evidence="2">
    <location>
        <begin position="317"/>
        <end position="504"/>
    </location>
</feature>
<dbReference type="InterPro" id="IPR037522">
    <property type="entry name" value="HD_GYP_dom"/>
</dbReference>
<dbReference type="CDD" id="cd00077">
    <property type="entry name" value="HDc"/>
    <property type="match status" value="1"/>
</dbReference>
<dbReference type="Gene3D" id="1.10.3210.10">
    <property type="entry name" value="Hypothetical protein af1432"/>
    <property type="match status" value="1"/>
</dbReference>
<dbReference type="Proteomes" id="UP001199296">
    <property type="component" value="Unassembled WGS sequence"/>
</dbReference>
<dbReference type="SMART" id="SM00065">
    <property type="entry name" value="GAF"/>
    <property type="match status" value="1"/>
</dbReference>
<feature type="domain" description="GGDEF" evidence="1">
    <location>
        <begin position="196"/>
        <end position="326"/>
    </location>
</feature>
<protein>
    <submittedName>
        <fullName evidence="3">Diguanylate cyclase</fullName>
        <ecNumber evidence="3">2.7.7.65</ecNumber>
    </submittedName>
</protein>
<dbReference type="InterPro" id="IPR003607">
    <property type="entry name" value="HD/PDEase_dom"/>
</dbReference>
<keyword evidence="4" id="KW-1185">Reference proteome</keyword>
<dbReference type="CDD" id="cd01949">
    <property type="entry name" value="GGDEF"/>
    <property type="match status" value="1"/>
</dbReference>
<dbReference type="PANTHER" id="PTHR43155">
    <property type="entry name" value="CYCLIC DI-GMP PHOSPHODIESTERASE PA4108-RELATED"/>
    <property type="match status" value="1"/>
</dbReference>
<dbReference type="InterPro" id="IPR006675">
    <property type="entry name" value="HDIG_dom"/>
</dbReference>
<dbReference type="SMART" id="SM00471">
    <property type="entry name" value="HDc"/>
    <property type="match status" value="1"/>
</dbReference>
<comment type="caution">
    <text evidence="3">The sequence shown here is derived from an EMBL/GenBank/DDBJ whole genome shotgun (WGS) entry which is preliminary data.</text>
</comment>
<evidence type="ECO:0000259" key="1">
    <source>
        <dbReference type="PROSITE" id="PS50887"/>
    </source>
</evidence>
<dbReference type="EMBL" id="JAJFAT010000007">
    <property type="protein sequence ID" value="MCC3144925.1"/>
    <property type="molecule type" value="Genomic_DNA"/>
</dbReference>
<dbReference type="GO" id="GO:0052621">
    <property type="term" value="F:diguanylate cyclase activity"/>
    <property type="evidence" value="ECO:0007669"/>
    <property type="project" value="UniProtKB-EC"/>
</dbReference>
<dbReference type="SUPFAM" id="SSF109604">
    <property type="entry name" value="HD-domain/PDEase-like"/>
    <property type="match status" value="1"/>
</dbReference>